<dbReference type="CDD" id="cd01189">
    <property type="entry name" value="INT_ICEBs1_C_like"/>
    <property type="match status" value="1"/>
</dbReference>
<evidence type="ECO:0000256" key="1">
    <source>
        <dbReference type="ARBA" id="ARBA00008857"/>
    </source>
</evidence>
<dbReference type="AlphaFoldDB" id="A0A1E5GTY0"/>
<dbReference type="InterPro" id="IPR050808">
    <property type="entry name" value="Phage_Integrase"/>
</dbReference>
<dbReference type="GO" id="GO:0006310">
    <property type="term" value="P:DNA recombination"/>
    <property type="evidence" value="ECO:0007669"/>
    <property type="project" value="UniProtKB-KW"/>
</dbReference>
<dbReference type="GO" id="GO:0015074">
    <property type="term" value="P:DNA integration"/>
    <property type="evidence" value="ECO:0007669"/>
    <property type="project" value="UniProtKB-KW"/>
</dbReference>
<name>A0A1E5GTY0_9ENTE</name>
<evidence type="ECO:0000313" key="6">
    <source>
        <dbReference type="EMBL" id="OEG16146.1"/>
    </source>
</evidence>
<proteinExistence type="inferred from homology"/>
<dbReference type="InterPro" id="IPR013762">
    <property type="entry name" value="Integrase-like_cat_sf"/>
</dbReference>
<dbReference type="RefSeq" id="WP_069663355.1">
    <property type="nucleotide sequence ID" value="NZ_JBHUJJ010000001.1"/>
</dbReference>
<dbReference type="PROSITE" id="PS51898">
    <property type="entry name" value="TYR_RECOMBINASE"/>
    <property type="match status" value="1"/>
</dbReference>
<dbReference type="InterPro" id="IPR002104">
    <property type="entry name" value="Integrase_catalytic"/>
</dbReference>
<protein>
    <submittedName>
        <fullName evidence="6">Integrase</fullName>
    </submittedName>
</protein>
<sequence length="385" mass="44525">MAEKKLDSRIKEKEVNGKTRYEAQLYLGVDPLNGKKRRTTLRSSKSAEDLDRKIKRKEADIKKSGLQPKIEQKKFKELFDLWFVNYKMTVKESTWASTDLLFSVHILPIFGDNYIDKMDVMFCQKEVNTWAENSPKNFKKYKNYTSNVFDYAVSIGVINSNPMKLITMPRGEVLDIQKKDIPFYNKKELNEFLEAAKDGDSKIYTFFFLLAYTGLRKGEALALEWSDINFQQGELTINKTLTRGENNRLIVNRPKTKSGSRTILIDDDLSSVLKMYKTTSGKVVSLNKKNSLVFSDSEGNHINPTMTKTWLKSVYRRYPKMKQISAHGFRHTHASLLFEAEVSLKDVQERLGHSDINITANVYTHVTENKNKQMLNKFANFMKNG</sequence>
<keyword evidence="4" id="KW-0233">DNA recombination</keyword>
<dbReference type="EMBL" id="MIJY01000013">
    <property type="protein sequence ID" value="OEG16146.1"/>
    <property type="molecule type" value="Genomic_DNA"/>
</dbReference>
<evidence type="ECO:0000256" key="4">
    <source>
        <dbReference type="ARBA" id="ARBA00023172"/>
    </source>
</evidence>
<dbReference type="InterPro" id="IPR010998">
    <property type="entry name" value="Integrase_recombinase_N"/>
</dbReference>
<dbReference type="Pfam" id="PF14659">
    <property type="entry name" value="Phage_int_SAM_3"/>
    <property type="match status" value="1"/>
</dbReference>
<dbReference type="PANTHER" id="PTHR30629:SF6">
    <property type="entry name" value="PROPHAGE INTEGRASE INTA-RELATED"/>
    <property type="match status" value="1"/>
</dbReference>
<keyword evidence="3" id="KW-0238">DNA-binding</keyword>
<evidence type="ECO:0000313" key="7">
    <source>
        <dbReference type="Proteomes" id="UP000095094"/>
    </source>
</evidence>
<dbReference type="Pfam" id="PF00589">
    <property type="entry name" value="Phage_integrase"/>
    <property type="match status" value="1"/>
</dbReference>
<evidence type="ECO:0000256" key="2">
    <source>
        <dbReference type="ARBA" id="ARBA00022908"/>
    </source>
</evidence>
<keyword evidence="7" id="KW-1185">Reference proteome</keyword>
<dbReference type="GO" id="GO:0003677">
    <property type="term" value="F:DNA binding"/>
    <property type="evidence" value="ECO:0007669"/>
    <property type="project" value="UniProtKB-KW"/>
</dbReference>
<dbReference type="InterPro" id="IPR004107">
    <property type="entry name" value="Integrase_SAM-like_N"/>
</dbReference>
<organism evidence="6 7">
    <name type="scientific">Enterococcus termitis</name>
    <dbReference type="NCBI Taxonomy" id="332950"/>
    <lineage>
        <taxon>Bacteria</taxon>
        <taxon>Bacillati</taxon>
        <taxon>Bacillota</taxon>
        <taxon>Bacilli</taxon>
        <taxon>Lactobacillales</taxon>
        <taxon>Enterococcaceae</taxon>
        <taxon>Enterococcus</taxon>
    </lineage>
</organism>
<evidence type="ECO:0000259" key="5">
    <source>
        <dbReference type="PROSITE" id="PS51898"/>
    </source>
</evidence>
<keyword evidence="2" id="KW-0229">DNA integration</keyword>
<comment type="similarity">
    <text evidence="1">Belongs to the 'phage' integrase family.</text>
</comment>
<gene>
    <name evidence="6" type="ORF">BCR25_18290</name>
</gene>
<comment type="caution">
    <text evidence="6">The sequence shown here is derived from an EMBL/GenBank/DDBJ whole genome shotgun (WGS) entry which is preliminary data.</text>
</comment>
<reference evidence="7" key="1">
    <citation type="submission" date="2016-09" db="EMBL/GenBank/DDBJ databases">
        <authorList>
            <person name="Gulvik C.A."/>
        </authorList>
    </citation>
    <scope>NUCLEOTIDE SEQUENCE [LARGE SCALE GENOMIC DNA]</scope>
    <source>
        <strain evidence="7">LMG 8895</strain>
    </source>
</reference>
<dbReference type="InterPro" id="IPR011010">
    <property type="entry name" value="DNA_brk_join_enz"/>
</dbReference>
<evidence type="ECO:0000256" key="3">
    <source>
        <dbReference type="ARBA" id="ARBA00023125"/>
    </source>
</evidence>
<dbReference type="SUPFAM" id="SSF56349">
    <property type="entry name" value="DNA breaking-rejoining enzymes"/>
    <property type="match status" value="1"/>
</dbReference>
<feature type="domain" description="Tyr recombinase" evidence="5">
    <location>
        <begin position="179"/>
        <end position="376"/>
    </location>
</feature>
<dbReference type="PANTHER" id="PTHR30629">
    <property type="entry name" value="PROPHAGE INTEGRASE"/>
    <property type="match status" value="1"/>
</dbReference>
<dbReference type="Proteomes" id="UP000095094">
    <property type="component" value="Unassembled WGS sequence"/>
</dbReference>
<dbReference type="OrthoDB" id="9803188at2"/>
<dbReference type="Gene3D" id="1.10.443.10">
    <property type="entry name" value="Intergrase catalytic core"/>
    <property type="match status" value="1"/>
</dbReference>
<dbReference type="Gene3D" id="1.10.150.130">
    <property type="match status" value="1"/>
</dbReference>
<accession>A0A1E5GTY0</accession>